<dbReference type="PANTHER" id="PTHR46934:SF8">
    <property type="entry name" value="OS06G0481800 PROTEIN"/>
    <property type="match status" value="1"/>
</dbReference>
<proteinExistence type="predicted"/>
<keyword evidence="3" id="KW-1185">Reference proteome</keyword>
<name>A0A804R179_MAIZE</name>
<dbReference type="EnsemblPlants" id="Zm00001eb384140_T001">
    <property type="protein sequence ID" value="Zm00001eb384140_P001"/>
    <property type="gene ID" value="Zm00001eb384140"/>
</dbReference>
<dbReference type="Proteomes" id="UP000007305">
    <property type="component" value="Chromosome 9"/>
</dbReference>
<reference evidence="2" key="2">
    <citation type="submission" date="2019-07" db="EMBL/GenBank/DDBJ databases">
        <authorList>
            <person name="Seetharam A."/>
            <person name="Woodhouse M."/>
            <person name="Cannon E."/>
        </authorList>
    </citation>
    <scope>NUCLEOTIDE SEQUENCE [LARGE SCALE GENOMIC DNA]</scope>
    <source>
        <strain evidence="2">cv. B73</strain>
    </source>
</reference>
<gene>
    <name evidence="2" type="primary">LOC103638457</name>
</gene>
<reference evidence="3" key="1">
    <citation type="journal article" date="2009" name="Science">
        <title>The B73 maize genome: complexity, diversity, and dynamics.</title>
        <authorList>
            <person name="Schnable P.S."/>
            <person name="Ware D."/>
            <person name="Fulton R.S."/>
            <person name="Stein J.C."/>
            <person name="Wei F."/>
            <person name="Pasternak S."/>
            <person name="Liang C."/>
            <person name="Zhang J."/>
            <person name="Fulton L."/>
            <person name="Graves T.A."/>
            <person name="Minx P."/>
            <person name="Reily A.D."/>
            <person name="Courtney L."/>
            <person name="Kruchowski S.S."/>
            <person name="Tomlinson C."/>
            <person name="Strong C."/>
            <person name="Delehaunty K."/>
            <person name="Fronick C."/>
            <person name="Courtney B."/>
            <person name="Rock S.M."/>
            <person name="Belter E."/>
            <person name="Du F."/>
            <person name="Kim K."/>
            <person name="Abbott R.M."/>
            <person name="Cotton M."/>
            <person name="Levy A."/>
            <person name="Marchetto P."/>
            <person name="Ochoa K."/>
            <person name="Jackson S.M."/>
            <person name="Gillam B."/>
            <person name="Chen W."/>
            <person name="Yan L."/>
            <person name="Higginbotham J."/>
            <person name="Cardenas M."/>
            <person name="Waligorski J."/>
            <person name="Applebaum E."/>
            <person name="Phelps L."/>
            <person name="Falcone J."/>
            <person name="Kanchi K."/>
            <person name="Thane T."/>
            <person name="Scimone A."/>
            <person name="Thane N."/>
            <person name="Henke J."/>
            <person name="Wang T."/>
            <person name="Ruppert J."/>
            <person name="Shah N."/>
            <person name="Rotter K."/>
            <person name="Hodges J."/>
            <person name="Ingenthron E."/>
            <person name="Cordes M."/>
            <person name="Kohlberg S."/>
            <person name="Sgro J."/>
            <person name="Delgado B."/>
            <person name="Mead K."/>
            <person name="Chinwalla A."/>
            <person name="Leonard S."/>
            <person name="Crouse K."/>
            <person name="Collura K."/>
            <person name="Kudrna D."/>
            <person name="Currie J."/>
            <person name="He R."/>
            <person name="Angelova A."/>
            <person name="Rajasekar S."/>
            <person name="Mueller T."/>
            <person name="Lomeli R."/>
            <person name="Scara G."/>
            <person name="Ko A."/>
            <person name="Delaney K."/>
            <person name="Wissotski M."/>
            <person name="Lopez G."/>
            <person name="Campos D."/>
            <person name="Braidotti M."/>
            <person name="Ashley E."/>
            <person name="Golser W."/>
            <person name="Kim H."/>
            <person name="Lee S."/>
            <person name="Lin J."/>
            <person name="Dujmic Z."/>
            <person name="Kim W."/>
            <person name="Talag J."/>
            <person name="Zuccolo A."/>
            <person name="Fan C."/>
            <person name="Sebastian A."/>
            <person name="Kramer M."/>
            <person name="Spiegel L."/>
            <person name="Nascimento L."/>
            <person name="Zutavern T."/>
            <person name="Miller B."/>
            <person name="Ambroise C."/>
            <person name="Muller S."/>
            <person name="Spooner W."/>
            <person name="Narechania A."/>
            <person name="Ren L."/>
            <person name="Wei S."/>
            <person name="Kumari S."/>
            <person name="Faga B."/>
            <person name="Levy M.J."/>
            <person name="McMahan L."/>
            <person name="Van Buren P."/>
            <person name="Vaughn M.W."/>
            <person name="Ying K."/>
            <person name="Yeh C.-T."/>
            <person name="Emrich S.J."/>
            <person name="Jia Y."/>
            <person name="Kalyanaraman A."/>
            <person name="Hsia A.-P."/>
            <person name="Barbazuk W.B."/>
            <person name="Baucom R.S."/>
            <person name="Brutnell T.P."/>
            <person name="Carpita N.C."/>
            <person name="Chaparro C."/>
            <person name="Chia J.-M."/>
            <person name="Deragon J.-M."/>
            <person name="Estill J.C."/>
            <person name="Fu Y."/>
            <person name="Jeddeloh J.A."/>
            <person name="Han Y."/>
            <person name="Lee H."/>
            <person name="Li P."/>
            <person name="Lisch D.R."/>
            <person name="Liu S."/>
            <person name="Liu Z."/>
            <person name="Nagel D.H."/>
            <person name="McCann M.C."/>
            <person name="SanMiguel P."/>
            <person name="Myers A.M."/>
            <person name="Nettleton D."/>
            <person name="Nguyen J."/>
            <person name="Penning B.W."/>
            <person name="Ponnala L."/>
            <person name="Schneider K.L."/>
            <person name="Schwartz D.C."/>
            <person name="Sharma A."/>
            <person name="Soderlund C."/>
            <person name="Springer N.M."/>
            <person name="Sun Q."/>
            <person name="Wang H."/>
            <person name="Waterman M."/>
            <person name="Westerman R."/>
            <person name="Wolfgruber T.K."/>
            <person name="Yang L."/>
            <person name="Yu Y."/>
            <person name="Zhang L."/>
            <person name="Zhou S."/>
            <person name="Zhu Q."/>
            <person name="Bennetzen J.L."/>
            <person name="Dawe R.K."/>
            <person name="Jiang J."/>
            <person name="Jiang N."/>
            <person name="Presting G.G."/>
            <person name="Wessler S.R."/>
            <person name="Aluru S."/>
            <person name="Martienssen R.A."/>
            <person name="Clifton S.W."/>
            <person name="McCombie W.R."/>
            <person name="Wing R.A."/>
            <person name="Wilson R.K."/>
        </authorList>
    </citation>
    <scope>NUCLEOTIDE SEQUENCE [LARGE SCALE GENOMIC DNA]</scope>
    <source>
        <strain evidence="3">cv. B73</strain>
    </source>
</reference>
<dbReference type="AlphaFoldDB" id="A0A804R179"/>
<evidence type="ECO:0000259" key="1">
    <source>
        <dbReference type="Pfam" id="PF12776"/>
    </source>
</evidence>
<dbReference type="InterPro" id="IPR024752">
    <property type="entry name" value="Myb/SANT-like_dom"/>
</dbReference>
<dbReference type="InParanoid" id="A0A804R179"/>
<dbReference type="RefSeq" id="XP_020399822.1">
    <property type="nucleotide sequence ID" value="XM_020544233.3"/>
</dbReference>
<organism evidence="2 3">
    <name type="scientific">Zea mays</name>
    <name type="common">Maize</name>
    <dbReference type="NCBI Taxonomy" id="4577"/>
    <lineage>
        <taxon>Eukaryota</taxon>
        <taxon>Viridiplantae</taxon>
        <taxon>Streptophyta</taxon>
        <taxon>Embryophyta</taxon>
        <taxon>Tracheophyta</taxon>
        <taxon>Spermatophyta</taxon>
        <taxon>Magnoliopsida</taxon>
        <taxon>Liliopsida</taxon>
        <taxon>Poales</taxon>
        <taxon>Poaceae</taxon>
        <taxon>PACMAD clade</taxon>
        <taxon>Panicoideae</taxon>
        <taxon>Andropogonodae</taxon>
        <taxon>Andropogoneae</taxon>
        <taxon>Tripsacinae</taxon>
        <taxon>Zea</taxon>
    </lineage>
</organism>
<dbReference type="Pfam" id="PF12776">
    <property type="entry name" value="Myb_DNA-bind_3"/>
    <property type="match status" value="1"/>
</dbReference>
<dbReference type="GeneID" id="103638457"/>
<feature type="domain" description="Myb/SANT-like" evidence="1">
    <location>
        <begin position="5"/>
        <end position="77"/>
    </location>
</feature>
<dbReference type="Gramene" id="Zm00001eb384140_T001">
    <property type="protein sequence ID" value="Zm00001eb384140_P001"/>
    <property type="gene ID" value="Zm00001eb384140"/>
</dbReference>
<evidence type="ECO:0000313" key="2">
    <source>
        <dbReference type="EnsemblPlants" id="Zm00001eb384140_P001"/>
    </source>
</evidence>
<sequence>MPPHRAQNGWSPDAWNKIVSKFHKKHEYVTFNKIQIQEKERELKREYKILKEARKQSGVSWNEKRCMIIAEPTIWDNIITTFPRAKKFRNKSFPIFDALGELYDGHIAQGTWNITSTQPLQNSDDGEKFKTIEVEYEDTNEPQVDARIEQDEDIVIVERVEHRLPKRSGAPTVNQEKETKRVRKDALEGLIGRYLDVKTKQVADEATQSTKEKEVAQDNDFSIKRCISVLKTMDITRDEKIKAAEVFNTPNYRETFICFNDDEPEVALLWPRGKMDKL</sequence>
<reference evidence="2" key="3">
    <citation type="submission" date="2021-05" db="UniProtKB">
        <authorList>
            <consortium name="EnsemblPlants"/>
        </authorList>
    </citation>
    <scope>IDENTIFICATION</scope>
    <source>
        <strain evidence="2">cv. B73</strain>
    </source>
</reference>
<accession>A0A804R179</accession>
<evidence type="ECO:0000313" key="3">
    <source>
        <dbReference type="Proteomes" id="UP000007305"/>
    </source>
</evidence>
<protein>
    <recommendedName>
        <fullName evidence="1">Myb/SANT-like domain-containing protein</fullName>
    </recommendedName>
</protein>
<dbReference type="PANTHER" id="PTHR46934">
    <property type="entry name" value="MYB_DNA-BIND_3 DOMAIN-CONTAINING PROTEIN-RELATED"/>
    <property type="match status" value="1"/>
</dbReference>